<organism evidence="2">
    <name type="scientific">Chrysotila carterae</name>
    <name type="common">Marine alga</name>
    <name type="synonym">Syracosphaera carterae</name>
    <dbReference type="NCBI Taxonomy" id="13221"/>
    <lineage>
        <taxon>Eukaryota</taxon>
        <taxon>Haptista</taxon>
        <taxon>Haptophyta</taxon>
        <taxon>Prymnesiophyceae</taxon>
        <taxon>Isochrysidales</taxon>
        <taxon>Isochrysidaceae</taxon>
        <taxon>Chrysotila</taxon>
    </lineage>
</organism>
<feature type="region of interest" description="Disordered" evidence="1">
    <location>
        <begin position="76"/>
        <end position="112"/>
    </location>
</feature>
<accession>A0A7S4C678</accession>
<evidence type="ECO:0000256" key="1">
    <source>
        <dbReference type="SAM" id="MobiDB-lite"/>
    </source>
</evidence>
<dbReference type="EMBL" id="HBIZ01066942">
    <property type="protein sequence ID" value="CAE0788287.1"/>
    <property type="molecule type" value="Transcribed_RNA"/>
</dbReference>
<gene>
    <name evidence="2" type="ORF">PCAR00345_LOCUS40996</name>
</gene>
<evidence type="ECO:0000313" key="2">
    <source>
        <dbReference type="EMBL" id="CAE0788287.1"/>
    </source>
</evidence>
<reference evidence="2" key="1">
    <citation type="submission" date="2021-01" db="EMBL/GenBank/DDBJ databases">
        <authorList>
            <person name="Corre E."/>
            <person name="Pelletier E."/>
            <person name="Niang G."/>
            <person name="Scheremetjew M."/>
            <person name="Finn R."/>
            <person name="Kale V."/>
            <person name="Holt S."/>
            <person name="Cochrane G."/>
            <person name="Meng A."/>
            <person name="Brown T."/>
            <person name="Cohen L."/>
        </authorList>
    </citation>
    <scope>NUCLEOTIDE SEQUENCE</scope>
    <source>
        <strain evidence="2">CCMP645</strain>
    </source>
</reference>
<feature type="region of interest" description="Disordered" evidence="1">
    <location>
        <begin position="32"/>
        <end position="64"/>
    </location>
</feature>
<dbReference type="AlphaFoldDB" id="A0A7S4C678"/>
<proteinExistence type="predicted"/>
<name>A0A7S4C678_CHRCT</name>
<feature type="region of interest" description="Disordered" evidence="1">
    <location>
        <begin position="195"/>
        <end position="225"/>
    </location>
</feature>
<sequence>MALAATNHEAWKRRTQLEGALELTFRSNINADRPPAAIPTRRGHERVDAARQSSSMNASITSGARLNTGRAATAFSIPRAPPQPSSWGGELWREPPRPTKAAPDTSGSFHSRPYYTRNRQVHAWNKYHEQANPVTNVYAGHPNHPPQSSLMHTMTRLTESPGAGALPPKSSTPQSRIRATTQKDPLLHMHARTSAERNYAREPCPGMRWNDGKGWTMPPAPRPKVDERVVVAPDTN</sequence>
<feature type="compositionally biased region" description="Polar residues" evidence="1">
    <location>
        <begin position="51"/>
        <end position="64"/>
    </location>
</feature>
<protein>
    <submittedName>
        <fullName evidence="2">Uncharacterized protein</fullName>
    </submittedName>
</protein>